<keyword evidence="7" id="KW-0915">Sodium</keyword>
<accession>A0A160TK67</accession>
<keyword evidence="8" id="KW-0406">Ion transport</keyword>
<keyword evidence="5 11" id="KW-0812">Transmembrane</keyword>
<keyword evidence="10" id="KW-0739">Sodium transport</keyword>
<dbReference type="GO" id="GO:0006814">
    <property type="term" value="P:sodium ion transport"/>
    <property type="evidence" value="ECO:0007669"/>
    <property type="project" value="UniProtKB-KW"/>
</dbReference>
<dbReference type="PROSITE" id="PS50283">
    <property type="entry name" value="NA_SOLUT_SYMP_3"/>
    <property type="match status" value="1"/>
</dbReference>
<dbReference type="PANTHER" id="PTHR42985:SF40">
    <property type="entry name" value="LD47995P-RELATED"/>
    <property type="match status" value="1"/>
</dbReference>
<feature type="transmembrane region" description="Helical" evidence="11">
    <location>
        <begin position="723"/>
        <end position="741"/>
    </location>
</feature>
<evidence type="ECO:0000256" key="11">
    <source>
        <dbReference type="SAM" id="Phobius"/>
    </source>
</evidence>
<keyword evidence="3" id="KW-0813">Transport</keyword>
<dbReference type="NCBIfam" id="TIGR00813">
    <property type="entry name" value="sss"/>
    <property type="match status" value="1"/>
</dbReference>
<dbReference type="Pfam" id="PF00474">
    <property type="entry name" value="SSF"/>
    <property type="match status" value="1"/>
</dbReference>
<evidence type="ECO:0000256" key="2">
    <source>
        <dbReference type="ARBA" id="ARBA00006434"/>
    </source>
</evidence>
<feature type="transmembrane region" description="Helical" evidence="11">
    <location>
        <begin position="300"/>
        <end position="318"/>
    </location>
</feature>
<evidence type="ECO:0000256" key="4">
    <source>
        <dbReference type="ARBA" id="ARBA00022475"/>
    </source>
</evidence>
<name>A0A160TK67_9ZZZZ</name>
<feature type="transmembrane region" description="Helical" evidence="11">
    <location>
        <begin position="747"/>
        <end position="768"/>
    </location>
</feature>
<dbReference type="SUPFAM" id="SSF89372">
    <property type="entry name" value="Fucose-specific lectin"/>
    <property type="match status" value="1"/>
</dbReference>
<evidence type="ECO:0000256" key="1">
    <source>
        <dbReference type="ARBA" id="ARBA00004651"/>
    </source>
</evidence>
<dbReference type="GO" id="GO:0005886">
    <property type="term" value="C:plasma membrane"/>
    <property type="evidence" value="ECO:0007669"/>
    <property type="project" value="UniProtKB-SubCell"/>
</dbReference>
<dbReference type="InterPro" id="IPR001734">
    <property type="entry name" value="Na/solute_symporter"/>
</dbReference>
<dbReference type="PANTHER" id="PTHR42985">
    <property type="entry name" value="SODIUM-COUPLED MONOCARBOXYLATE TRANSPORTER"/>
    <property type="match status" value="1"/>
</dbReference>
<dbReference type="GO" id="GO:0015293">
    <property type="term" value="F:symporter activity"/>
    <property type="evidence" value="ECO:0007669"/>
    <property type="project" value="TreeGrafter"/>
</dbReference>
<comment type="similarity">
    <text evidence="2">Belongs to the sodium:solute symporter (SSF) (TC 2.A.21) family.</text>
</comment>
<feature type="transmembrane region" description="Helical" evidence="11">
    <location>
        <begin position="562"/>
        <end position="588"/>
    </location>
</feature>
<dbReference type="CDD" id="cd11495">
    <property type="entry name" value="SLC5sbd_NIS-like_u3"/>
    <property type="match status" value="1"/>
</dbReference>
<dbReference type="AlphaFoldDB" id="A0A160TK67"/>
<feature type="transmembrane region" description="Helical" evidence="11">
    <location>
        <begin position="664"/>
        <end position="686"/>
    </location>
</feature>
<evidence type="ECO:0000313" key="12">
    <source>
        <dbReference type="EMBL" id="CUS44718.1"/>
    </source>
</evidence>
<feature type="transmembrane region" description="Helical" evidence="11">
    <location>
        <begin position="617"/>
        <end position="644"/>
    </location>
</feature>
<evidence type="ECO:0000256" key="3">
    <source>
        <dbReference type="ARBA" id="ARBA00022448"/>
    </source>
</evidence>
<dbReference type="InterPro" id="IPR038377">
    <property type="entry name" value="Na/Glc_symporter_sf"/>
</dbReference>
<keyword evidence="6 11" id="KW-1133">Transmembrane helix</keyword>
<evidence type="ECO:0000256" key="7">
    <source>
        <dbReference type="ARBA" id="ARBA00023053"/>
    </source>
</evidence>
<dbReference type="Gene3D" id="1.20.1730.10">
    <property type="entry name" value="Sodium/glucose cotransporter"/>
    <property type="match status" value="1"/>
</dbReference>
<gene>
    <name evidence="12" type="ORF">MGWOODY_Smn3761</name>
</gene>
<feature type="transmembrane region" description="Helical" evidence="11">
    <location>
        <begin position="698"/>
        <end position="716"/>
    </location>
</feature>
<keyword evidence="4" id="KW-1003">Cell membrane</keyword>
<evidence type="ECO:0000256" key="9">
    <source>
        <dbReference type="ARBA" id="ARBA00023136"/>
    </source>
</evidence>
<proteinExistence type="inferred from homology"/>
<feature type="transmembrane region" description="Helical" evidence="11">
    <location>
        <begin position="476"/>
        <end position="500"/>
    </location>
</feature>
<evidence type="ECO:0000256" key="5">
    <source>
        <dbReference type="ARBA" id="ARBA00022692"/>
    </source>
</evidence>
<feature type="transmembrane region" description="Helical" evidence="11">
    <location>
        <begin position="411"/>
        <end position="434"/>
    </location>
</feature>
<evidence type="ECO:0000256" key="10">
    <source>
        <dbReference type="ARBA" id="ARBA00023201"/>
    </source>
</evidence>
<organism evidence="12">
    <name type="scientific">hydrothermal vent metagenome</name>
    <dbReference type="NCBI Taxonomy" id="652676"/>
    <lineage>
        <taxon>unclassified sequences</taxon>
        <taxon>metagenomes</taxon>
        <taxon>ecological metagenomes</taxon>
    </lineage>
</organism>
<feature type="transmembrane region" description="Helical" evidence="11">
    <location>
        <begin position="370"/>
        <end position="391"/>
    </location>
</feature>
<dbReference type="EMBL" id="CZQE01000172">
    <property type="protein sequence ID" value="CUS44718.1"/>
    <property type="molecule type" value="Genomic_DNA"/>
</dbReference>
<feature type="transmembrane region" description="Helical" evidence="11">
    <location>
        <begin position="520"/>
        <end position="541"/>
    </location>
</feature>
<reference evidence="12" key="1">
    <citation type="submission" date="2015-10" db="EMBL/GenBank/DDBJ databases">
        <authorList>
            <person name="Gilbert D.G."/>
        </authorList>
    </citation>
    <scope>NUCLEOTIDE SEQUENCE</scope>
</reference>
<protein>
    <submittedName>
        <fullName evidence="12">Predicted sialic acid transporter</fullName>
    </submittedName>
</protein>
<keyword evidence="9 11" id="KW-0472">Membrane</keyword>
<evidence type="ECO:0000256" key="8">
    <source>
        <dbReference type="ARBA" id="ARBA00023065"/>
    </source>
</evidence>
<evidence type="ECO:0000256" key="6">
    <source>
        <dbReference type="ARBA" id="ARBA00022989"/>
    </source>
</evidence>
<feature type="transmembrane region" description="Helical" evidence="11">
    <location>
        <begin position="338"/>
        <end position="358"/>
    </location>
</feature>
<feature type="transmembrane region" description="Helical" evidence="11">
    <location>
        <begin position="446"/>
        <end position="464"/>
    </location>
</feature>
<comment type="subcellular location">
    <subcellularLocation>
        <location evidence="1">Cell membrane</location>
        <topology evidence="1">Multi-pass membrane protein</topology>
    </subcellularLocation>
</comment>
<dbReference type="InterPro" id="IPR051163">
    <property type="entry name" value="Sodium:Solute_Symporter_SSF"/>
</dbReference>
<sequence length="800" mass="85174">MRGLLKTLLAAFLLAWIAAPAFAEPPVSTVTTPLPPLATGEPILLGAVDGHSIAIDQNGKHAFAFDGRNWSAIDAGRIAIAGRILAVVSDGRRAVLLLGADGLAQAPVMLAYSGGRLDGRALPPLPLPLRTATGAFEPDALLVAGIARDGTPRLFRLSWSKPDNWQALPAWPGGGAPAALAAQNGGIFVTLASGQQWRWLSTHGWHAGAPSPGTIVPGSPRAIGQAYLLYLIGNSGGTRLYSYSAITDAWAPLGPALTKPQMAAVSQGDGILSAARDGRGLAFSALTLKSARQSISPIDMAIIAVYMFAMLGIGLTFYRRAKQGPSSEFFLGSRAIPFWAAGISMFAGSISSISYLAVPAKAFETNWEYIMSKMTTVCGLMFVAIFVVPIFRRLNLVSVFNYLEQRFHPAIRLLSSALWIMMQIAGRMGIVLYLPAMAIGTITDTNVVACIVVVGLFTIVYTALGGMRAVVWTDVFQVLVLTCGALFAIGFIVWQIGFGTVVDTAAAFDKTKMLNFSFDITQPTVWGFLVLVLFDVVLTFPKDQVLMQRVLATPSEKAASRSVWLFAAVLLPSAFMFYMIGTVLFAYYRVHPAQLNPMLPIDTVFPSFIGTELPHGVVGVIIAGLIAAAMGTLSGIINSVATLLSVDFYDRLVPGRSQRQIVRFAEISSVGVGLIGIGIAIILSRLDIHSLLDLTIELFGLFGGSCAGAYTLGLFTRRANWQGVAIGIVLASIITLVVWIFSLVHPYLYLALAIASSIVIGYVASFLFPPPSHSLEGLTIFSPRTGGIETEESALSIQAS</sequence>